<feature type="region of interest" description="Disordered" evidence="1">
    <location>
        <begin position="128"/>
        <end position="262"/>
    </location>
</feature>
<evidence type="ECO:0000313" key="3">
    <source>
        <dbReference type="Proteomes" id="UP000317257"/>
    </source>
</evidence>
<feature type="compositionally biased region" description="Polar residues" evidence="1">
    <location>
        <begin position="190"/>
        <end position="202"/>
    </location>
</feature>
<feature type="compositionally biased region" description="Basic and acidic residues" evidence="1">
    <location>
        <begin position="781"/>
        <end position="796"/>
    </location>
</feature>
<protein>
    <submittedName>
        <fullName evidence="2">Uncharacterized protein</fullName>
    </submittedName>
</protein>
<organism evidence="2 3">
    <name type="scientific">Metarhizium rileyi (strain RCEF 4871)</name>
    <name type="common">Nomuraea rileyi</name>
    <dbReference type="NCBI Taxonomy" id="1649241"/>
    <lineage>
        <taxon>Eukaryota</taxon>
        <taxon>Fungi</taxon>
        <taxon>Dikarya</taxon>
        <taxon>Ascomycota</taxon>
        <taxon>Pezizomycotina</taxon>
        <taxon>Sordariomycetes</taxon>
        <taxon>Hypocreomycetidae</taxon>
        <taxon>Hypocreales</taxon>
        <taxon>Clavicipitaceae</taxon>
        <taxon>Metarhizium</taxon>
    </lineage>
</organism>
<feature type="compositionally biased region" description="Polar residues" evidence="1">
    <location>
        <begin position="567"/>
        <end position="580"/>
    </location>
</feature>
<feature type="compositionally biased region" description="Basic and acidic residues" evidence="1">
    <location>
        <begin position="244"/>
        <end position="261"/>
    </location>
</feature>
<gene>
    <name evidence="2" type="ORF">ED733_003195</name>
</gene>
<feature type="compositionally biased region" description="Polar residues" evidence="1">
    <location>
        <begin position="81"/>
        <end position="90"/>
    </location>
</feature>
<feature type="compositionally biased region" description="Basic and acidic residues" evidence="1">
    <location>
        <begin position="607"/>
        <end position="637"/>
    </location>
</feature>
<feature type="region of interest" description="Disordered" evidence="1">
    <location>
        <begin position="693"/>
        <end position="800"/>
    </location>
</feature>
<name>A0A5C6G3D8_METRR</name>
<feature type="compositionally biased region" description="Basic and acidic residues" evidence="1">
    <location>
        <begin position="662"/>
        <end position="674"/>
    </location>
</feature>
<proteinExistence type="predicted"/>
<feature type="compositionally biased region" description="Basic residues" evidence="1">
    <location>
        <begin position="759"/>
        <end position="771"/>
    </location>
</feature>
<feature type="region of interest" description="Disordered" evidence="1">
    <location>
        <begin position="438"/>
        <end position="681"/>
    </location>
</feature>
<feature type="compositionally biased region" description="Basic and acidic residues" evidence="1">
    <location>
        <begin position="381"/>
        <end position="393"/>
    </location>
</feature>
<dbReference type="Proteomes" id="UP000317257">
    <property type="component" value="Unassembled WGS sequence"/>
</dbReference>
<feature type="compositionally biased region" description="Basic and acidic residues" evidence="1">
    <location>
        <begin position="438"/>
        <end position="462"/>
    </location>
</feature>
<accession>A0A5C6G3D8</accession>
<feature type="compositionally biased region" description="Basic and acidic residues" evidence="1">
    <location>
        <begin position="165"/>
        <end position="185"/>
    </location>
</feature>
<feature type="compositionally biased region" description="Basic and acidic residues" evidence="1">
    <location>
        <begin position="725"/>
        <end position="740"/>
    </location>
</feature>
<feature type="compositionally biased region" description="Low complexity" evidence="1">
    <location>
        <begin position="529"/>
        <end position="540"/>
    </location>
</feature>
<feature type="compositionally biased region" description="Basic and acidic residues" evidence="1">
    <location>
        <begin position="507"/>
        <end position="525"/>
    </location>
</feature>
<feature type="compositionally biased region" description="Basic and acidic residues" evidence="1">
    <location>
        <begin position="546"/>
        <end position="559"/>
    </location>
</feature>
<dbReference type="AlphaFoldDB" id="A0A5C6G3D8"/>
<feature type="region of interest" description="Disordered" evidence="1">
    <location>
        <begin position="310"/>
        <end position="412"/>
    </location>
</feature>
<feature type="region of interest" description="Disordered" evidence="1">
    <location>
        <begin position="894"/>
        <end position="932"/>
    </location>
</feature>
<dbReference type="EMBL" id="SBHS01000037">
    <property type="protein sequence ID" value="TWU71779.1"/>
    <property type="molecule type" value="Genomic_DNA"/>
</dbReference>
<comment type="caution">
    <text evidence="2">The sequence shown here is derived from an EMBL/GenBank/DDBJ whole genome shotgun (WGS) entry which is preliminary data.</text>
</comment>
<reference evidence="3" key="1">
    <citation type="submission" date="2018-12" db="EMBL/GenBank/DDBJ databases">
        <title>The complete genome of Metarhizium rileyi, a key fungal pathogen of Lepidoptera.</title>
        <authorList>
            <person name="Binneck E."/>
            <person name="Lastra C.C.L."/>
            <person name="Sosa-Gomez D.R."/>
        </authorList>
    </citation>
    <scope>NUCLEOTIDE SEQUENCE [LARGE SCALE GENOMIC DNA]</scope>
    <source>
        <strain evidence="3">Cep018-CH2</strain>
    </source>
</reference>
<feature type="region of interest" description="Disordered" evidence="1">
    <location>
        <begin position="1"/>
        <end position="110"/>
    </location>
</feature>
<feature type="compositionally biased region" description="Polar residues" evidence="1">
    <location>
        <begin position="362"/>
        <end position="374"/>
    </location>
</feature>
<evidence type="ECO:0000313" key="2">
    <source>
        <dbReference type="EMBL" id="TWU71779.1"/>
    </source>
</evidence>
<evidence type="ECO:0000256" key="1">
    <source>
        <dbReference type="SAM" id="MobiDB-lite"/>
    </source>
</evidence>
<feature type="compositionally biased region" description="Basic and acidic residues" evidence="1">
    <location>
        <begin position="350"/>
        <end position="360"/>
    </location>
</feature>
<sequence>MDRGGDAAPSGLNGRPQPNQLQVNREARRPLFSSNGPRSVGNAVHSDSASATASAWVGAGERPGALGAAGHVRLTRRAKSDPQSTTIGTRKTQDFDPNASNASVISPGGSRIPRFNITGLQHGRPISLKEAFKLAREEEEEAERERQQGGSPSPAPRIWRARPGQHPDETRAREMMAEDPLDSKARTRTRQSTGAKISSAQSPGAKARSTATVLEADVAKKGGGLSLQERINEWRTKSRPSADWAEKSSESPKDTGGEARLPELVPGIEDVPFQSVEPPSHNGAIASPLKDFTWQVDHDFTAGDLQVSDSPRIKVGNKSNQPFANRPSILDRIDIRSPARKNSPGTRNTTLDEIRARELNVEGSNSAAHSSRASQHPRKYTKLEEIRAREAAAEKQIPIPGRNQPRPRNTKIDEIRQREAEGLSRRAVAAARLEEIREKNAMTRSLSPDKGRLRSRLEDQVEMRPPARPKPVHEDAGERVPNTPVTVFKSYRPKQENIDPDNAATSHSKEVAAVKPAVDERDLLRRLARAASSSPAPEAVNQRAPLTERQKPNESDRVVTKPILAGRSTNNGRKSALSSQNKDRDLESARPTVGFAGLKRMPSTESAESKRSSMHSESDPTARIEAEAKLFAPRDDYSEPGSVRAPSPGLDSGDDDVAEATPKPEKHEFLHMDTPRVTGAYVETPVTAKVDKVKEEGEELQNIKPLKERLSQGLESSKPDTAALFRDEKTSLSWRNKDEDTASEPGARGENVGGDSAGKKARSRSLPRRRPPVTNSARPPSVKEDLRELQRQHNIDDSAMDDLEEILTGRKHASPKLKQLLEGLPVKAEGEIDGELKAVEEEMQRMKRETPEDKDMSAGEMALFDKMSKTLRTGLSSIRTAKLGIQRLEDQVAHAEKQASTEEDEAESTKRRKKQRTRELESANGEACPQCTASPDSMSRTYVYMPLPRLLYTSPHLRLSWFGLVVTIALIWYTAESAMCWKYCRPAACTSAPCVYAYDDPTFGYALPVKLDQWSTGGNGRRLAAWVWEELQDWAANIEDAVHGRSLEDAAVDQLSGAERRQHRRRLQKRGLVKPATRAAAPDQRAKWDAWRRTRLERERSRELRDMGYEAGNGWAEDVIGGDERVW</sequence>